<evidence type="ECO:0000256" key="4">
    <source>
        <dbReference type="ARBA" id="ARBA00022475"/>
    </source>
</evidence>
<comment type="caution">
    <text evidence="9">The sequence shown here is derived from an EMBL/GenBank/DDBJ whole genome shotgun (WGS) entry which is preliminary data.</text>
</comment>
<keyword evidence="10" id="KW-1185">Reference proteome</keyword>
<comment type="subcellular location">
    <subcellularLocation>
        <location evidence="1 8">Cell membrane</location>
        <topology evidence="1 8">Multi-pass membrane protein</topology>
    </subcellularLocation>
</comment>
<keyword evidence="7 8" id="KW-0472">Membrane</keyword>
<keyword evidence="3" id="KW-0813">Transport</keyword>
<dbReference type="Proteomes" id="UP001596288">
    <property type="component" value="Unassembled WGS sequence"/>
</dbReference>
<dbReference type="PANTHER" id="PTHR30269">
    <property type="entry name" value="TRANSMEMBRANE PROTEIN YFCA"/>
    <property type="match status" value="1"/>
</dbReference>
<dbReference type="InterPro" id="IPR002781">
    <property type="entry name" value="TM_pro_TauE-like"/>
</dbReference>
<comment type="similarity">
    <text evidence="2 8">Belongs to the 4-toluene sulfonate uptake permease (TSUP) (TC 2.A.102) family.</text>
</comment>
<dbReference type="Pfam" id="PF01925">
    <property type="entry name" value="TauE"/>
    <property type="match status" value="1"/>
</dbReference>
<reference evidence="10" key="1">
    <citation type="journal article" date="2019" name="Int. J. Syst. Evol. Microbiol.">
        <title>The Global Catalogue of Microorganisms (GCM) 10K type strain sequencing project: providing services to taxonomists for standard genome sequencing and annotation.</title>
        <authorList>
            <consortium name="The Broad Institute Genomics Platform"/>
            <consortium name="The Broad Institute Genome Sequencing Center for Infectious Disease"/>
            <person name="Wu L."/>
            <person name="Ma J."/>
        </authorList>
    </citation>
    <scope>NUCLEOTIDE SEQUENCE [LARGE SCALE GENOMIC DNA]</scope>
    <source>
        <strain evidence="10">CCM 8927</strain>
    </source>
</reference>
<dbReference type="RefSeq" id="WP_171000531.1">
    <property type="nucleotide sequence ID" value="NZ_BJDF01000016.1"/>
</dbReference>
<evidence type="ECO:0000256" key="6">
    <source>
        <dbReference type="ARBA" id="ARBA00022989"/>
    </source>
</evidence>
<feature type="transmembrane region" description="Helical" evidence="8">
    <location>
        <begin position="70"/>
        <end position="88"/>
    </location>
</feature>
<feature type="transmembrane region" description="Helical" evidence="8">
    <location>
        <begin position="196"/>
        <end position="215"/>
    </location>
</feature>
<protein>
    <recommendedName>
        <fullName evidence="8">Probable membrane transporter protein</fullName>
    </recommendedName>
</protein>
<dbReference type="EMBL" id="JBHSSF010000021">
    <property type="protein sequence ID" value="MFC6177021.1"/>
    <property type="molecule type" value="Genomic_DNA"/>
</dbReference>
<feature type="transmembrane region" description="Helical" evidence="8">
    <location>
        <begin position="43"/>
        <end position="61"/>
    </location>
</feature>
<keyword evidence="5 8" id="KW-0812">Transmembrane</keyword>
<evidence type="ECO:0000256" key="8">
    <source>
        <dbReference type="RuleBase" id="RU363041"/>
    </source>
</evidence>
<evidence type="ECO:0000256" key="2">
    <source>
        <dbReference type="ARBA" id="ARBA00009142"/>
    </source>
</evidence>
<evidence type="ECO:0000256" key="1">
    <source>
        <dbReference type="ARBA" id="ARBA00004651"/>
    </source>
</evidence>
<proteinExistence type="inferred from homology"/>
<sequence length="244" mass="27214">MSWVFVMLFAALVAGFVQGVTGFGSGIIMMIFLPSLLPINQSAGVSTLTMVVAIIMVAWHYRKFLRWQKLVVPFIIYICMAIFSVYLSKFIATGYLKILLGLLLVTLALYYLFMNIHSIKLKTIPIYVMVIFALVSGFFNGMFGIGGPLMALYFLTISNSKENYLASIQTFFLMDTIFITTMRFASGVLTLGNFKYILVGMVGAIVGTILANRFVKHLNLKVMTYCIYGFIGISGVYYLLTALT</sequence>
<feature type="transmembrane region" description="Helical" evidence="8">
    <location>
        <begin position="94"/>
        <end position="114"/>
    </location>
</feature>
<evidence type="ECO:0000256" key="7">
    <source>
        <dbReference type="ARBA" id="ARBA00023136"/>
    </source>
</evidence>
<keyword evidence="4 8" id="KW-1003">Cell membrane</keyword>
<evidence type="ECO:0000313" key="9">
    <source>
        <dbReference type="EMBL" id="MFC6177021.1"/>
    </source>
</evidence>
<evidence type="ECO:0000256" key="3">
    <source>
        <dbReference type="ARBA" id="ARBA00022448"/>
    </source>
</evidence>
<keyword evidence="6 8" id="KW-1133">Transmembrane helix</keyword>
<feature type="transmembrane region" description="Helical" evidence="8">
    <location>
        <begin position="126"/>
        <end position="155"/>
    </location>
</feature>
<evidence type="ECO:0000313" key="10">
    <source>
        <dbReference type="Proteomes" id="UP001596288"/>
    </source>
</evidence>
<gene>
    <name evidence="9" type="ORF">ACFQAV_09220</name>
</gene>
<name>A0ABW1RP65_9LACO</name>
<organism evidence="9 10">
    <name type="scientific">Companilactobacillus huachuanensis</name>
    <dbReference type="NCBI Taxonomy" id="2559914"/>
    <lineage>
        <taxon>Bacteria</taxon>
        <taxon>Bacillati</taxon>
        <taxon>Bacillota</taxon>
        <taxon>Bacilli</taxon>
        <taxon>Lactobacillales</taxon>
        <taxon>Lactobacillaceae</taxon>
        <taxon>Companilactobacillus</taxon>
    </lineage>
</organism>
<feature type="transmembrane region" description="Helical" evidence="8">
    <location>
        <begin position="222"/>
        <end position="240"/>
    </location>
</feature>
<dbReference type="InterPro" id="IPR052017">
    <property type="entry name" value="TSUP"/>
</dbReference>
<evidence type="ECO:0000256" key="5">
    <source>
        <dbReference type="ARBA" id="ARBA00022692"/>
    </source>
</evidence>
<accession>A0ABW1RP65</accession>
<dbReference type="PANTHER" id="PTHR30269:SF37">
    <property type="entry name" value="MEMBRANE TRANSPORTER PROTEIN"/>
    <property type="match status" value="1"/>
</dbReference>